<evidence type="ECO:0000313" key="3">
    <source>
        <dbReference type="Proteomes" id="UP000176603"/>
    </source>
</evidence>
<dbReference type="AlphaFoldDB" id="A0A1F7ULX0"/>
<dbReference type="Proteomes" id="UP000176603">
    <property type="component" value="Unassembled WGS sequence"/>
</dbReference>
<feature type="transmembrane region" description="Helical" evidence="1">
    <location>
        <begin position="36"/>
        <end position="60"/>
    </location>
</feature>
<sequence length="112" mass="12776">MLIQIVLISSLVLALYVTWRRATQGVISWREALGWSVLWVIAGVIILLPQTTTTVANFFGVGRGVDFVLYASVVTLFFLVFKIFLTLDRVERRLTDVVRKDALKELPEQKHE</sequence>
<evidence type="ECO:0000313" key="2">
    <source>
        <dbReference type="EMBL" id="OGL78744.1"/>
    </source>
</evidence>
<dbReference type="Pfam" id="PF10066">
    <property type="entry name" value="DUF2304"/>
    <property type="match status" value="1"/>
</dbReference>
<organism evidence="2 3">
    <name type="scientific">Candidatus Uhrbacteria bacterium RIFCSPHIGHO2_12_FULL_60_25</name>
    <dbReference type="NCBI Taxonomy" id="1802399"/>
    <lineage>
        <taxon>Bacteria</taxon>
        <taxon>Candidatus Uhriibacteriota</taxon>
    </lineage>
</organism>
<reference evidence="2 3" key="1">
    <citation type="journal article" date="2016" name="Nat. Commun.">
        <title>Thousands of microbial genomes shed light on interconnected biogeochemical processes in an aquifer system.</title>
        <authorList>
            <person name="Anantharaman K."/>
            <person name="Brown C.T."/>
            <person name="Hug L.A."/>
            <person name="Sharon I."/>
            <person name="Castelle C.J."/>
            <person name="Probst A.J."/>
            <person name="Thomas B.C."/>
            <person name="Singh A."/>
            <person name="Wilkins M.J."/>
            <person name="Karaoz U."/>
            <person name="Brodie E.L."/>
            <person name="Williams K.H."/>
            <person name="Hubbard S.S."/>
            <person name="Banfield J.F."/>
        </authorList>
    </citation>
    <scope>NUCLEOTIDE SEQUENCE [LARGE SCALE GENOMIC DNA]</scope>
</reference>
<feature type="transmembrane region" description="Helical" evidence="1">
    <location>
        <begin position="67"/>
        <end position="85"/>
    </location>
</feature>
<evidence type="ECO:0000256" key="1">
    <source>
        <dbReference type="SAM" id="Phobius"/>
    </source>
</evidence>
<protein>
    <recommendedName>
        <fullName evidence="4">DUF2304 domain-containing protein</fullName>
    </recommendedName>
</protein>
<evidence type="ECO:0008006" key="4">
    <source>
        <dbReference type="Google" id="ProtNLM"/>
    </source>
</evidence>
<keyword evidence="1" id="KW-0472">Membrane</keyword>
<proteinExistence type="predicted"/>
<keyword evidence="1" id="KW-0812">Transmembrane</keyword>
<comment type="caution">
    <text evidence="2">The sequence shown here is derived from an EMBL/GenBank/DDBJ whole genome shotgun (WGS) entry which is preliminary data.</text>
</comment>
<accession>A0A1F7ULX0</accession>
<dbReference type="EMBL" id="MGEH01000024">
    <property type="protein sequence ID" value="OGL78744.1"/>
    <property type="molecule type" value="Genomic_DNA"/>
</dbReference>
<name>A0A1F7ULX0_9BACT</name>
<dbReference type="InterPro" id="IPR019277">
    <property type="entry name" value="DUF2304"/>
</dbReference>
<dbReference type="STRING" id="1802399.A3E39_01110"/>
<gene>
    <name evidence="2" type="ORF">A3E39_01110</name>
</gene>
<keyword evidence="1" id="KW-1133">Transmembrane helix</keyword>